<evidence type="ECO:0000259" key="4">
    <source>
        <dbReference type="PROSITE" id="PS50076"/>
    </source>
</evidence>
<dbReference type="CDD" id="cd06257">
    <property type="entry name" value="DnaJ"/>
    <property type="match status" value="1"/>
</dbReference>
<proteinExistence type="predicted"/>
<dbReference type="InterPro" id="IPR036869">
    <property type="entry name" value="J_dom_sf"/>
</dbReference>
<sequence length="571" mass="65102">MSSISDDDDFPAEDDNLIGDGEEQIDYYAILNVSPKATIDEINKAYKQRSLIFHPDRHTSESDKKEAEKIFVHLRNAYETLTDPQKRAIYDAVGIQGLNVQGWQLIQKSDNIENIRKEYEFLKRLRENEIMLQRLHPTSSFIVKASCAGLFAEDPDDRYPPQLLGISIAQAVDCAVTSSDRFGMLGRVRAVNGRGEGSFVTTWKKSISSKMHLENSMLFSPDYLTLSSKIASSLTTKTAIALQPSLQFFPFQNVFNPSFTGLFTMQLRPGWQGTFALNFSLKELALKKNSSFSTTIIHTELNQPKFITNFTLASTGGLNARFVYYKRSSNDNLAEFSFATSLVGFTPSVGFERRLSRFSKIACFVSFSYPSFLLQTKFRLKTGLNHYEFQLILCDNKEDIARSTLYGAILPFVAFRLVKWVFRKQVARFMRIFEDRTEEEQVDEIKKEEAHRVIHLMRGAAERISIDEERKNGLIVLDAKYGQMLQSVGSEKYPIPGENLIDVTIPLQAMVNDSQLRIFTVKSHLPGFYDPCPGEPKMLRVEYRFRGDMHLVTIPDEVPLNIPMRAHRITS</sequence>
<dbReference type="PANTHER" id="PTHR44157">
    <property type="entry name" value="DNAJ HOMOLOG SUBFAMILY C MEMBER 11"/>
    <property type="match status" value="1"/>
</dbReference>
<organism evidence="5 6">
    <name type="scientific">Acrobeloides nanus</name>
    <dbReference type="NCBI Taxonomy" id="290746"/>
    <lineage>
        <taxon>Eukaryota</taxon>
        <taxon>Metazoa</taxon>
        <taxon>Ecdysozoa</taxon>
        <taxon>Nematoda</taxon>
        <taxon>Chromadorea</taxon>
        <taxon>Rhabditida</taxon>
        <taxon>Tylenchina</taxon>
        <taxon>Cephalobomorpha</taxon>
        <taxon>Cephaloboidea</taxon>
        <taxon>Cephalobidae</taxon>
        <taxon>Acrobeloides</taxon>
    </lineage>
</organism>
<protein>
    <submittedName>
        <fullName evidence="6">J domain-containing protein</fullName>
    </submittedName>
</protein>
<dbReference type="WBParaSite" id="ACRNAN_scaffold1290.g28952.t1">
    <property type="protein sequence ID" value="ACRNAN_scaffold1290.g28952.t1"/>
    <property type="gene ID" value="ACRNAN_scaffold1290.g28952"/>
</dbReference>
<evidence type="ECO:0000256" key="1">
    <source>
        <dbReference type="ARBA" id="ARBA00004370"/>
    </source>
</evidence>
<keyword evidence="2" id="KW-0472">Membrane</keyword>
<dbReference type="Pfam" id="PF11875">
    <property type="entry name" value="DnaJ-like_C11_C"/>
    <property type="match status" value="1"/>
</dbReference>
<dbReference type="PROSITE" id="PS50076">
    <property type="entry name" value="DNAJ_2"/>
    <property type="match status" value="1"/>
</dbReference>
<dbReference type="AlphaFoldDB" id="A0A914CR02"/>
<dbReference type="GO" id="GO:0016020">
    <property type="term" value="C:membrane"/>
    <property type="evidence" value="ECO:0007669"/>
    <property type="project" value="UniProtKB-SubCell"/>
</dbReference>
<evidence type="ECO:0000256" key="3">
    <source>
        <dbReference type="ARBA" id="ARBA00023186"/>
    </source>
</evidence>
<dbReference type="PROSITE" id="PS00636">
    <property type="entry name" value="DNAJ_1"/>
    <property type="match status" value="1"/>
</dbReference>
<dbReference type="SMART" id="SM00271">
    <property type="entry name" value="DnaJ"/>
    <property type="match status" value="1"/>
</dbReference>
<dbReference type="InterPro" id="IPR001623">
    <property type="entry name" value="DnaJ_domain"/>
</dbReference>
<evidence type="ECO:0000313" key="5">
    <source>
        <dbReference type="Proteomes" id="UP000887540"/>
    </source>
</evidence>
<keyword evidence="5" id="KW-1185">Reference proteome</keyword>
<dbReference type="PANTHER" id="PTHR44157:SF1">
    <property type="entry name" value="DNAJ HOMOLOG SUBFAMILY C MEMBER 11"/>
    <property type="match status" value="1"/>
</dbReference>
<dbReference type="Proteomes" id="UP000887540">
    <property type="component" value="Unplaced"/>
</dbReference>
<evidence type="ECO:0000313" key="6">
    <source>
        <dbReference type="WBParaSite" id="ACRNAN_scaffold1290.g28952.t1"/>
    </source>
</evidence>
<dbReference type="Pfam" id="PF00226">
    <property type="entry name" value="DnaJ"/>
    <property type="match status" value="1"/>
</dbReference>
<dbReference type="InterPro" id="IPR024586">
    <property type="entry name" value="DnaJ-like_C11_C"/>
</dbReference>
<dbReference type="SUPFAM" id="SSF46565">
    <property type="entry name" value="Chaperone J-domain"/>
    <property type="match status" value="1"/>
</dbReference>
<evidence type="ECO:0000256" key="2">
    <source>
        <dbReference type="ARBA" id="ARBA00023136"/>
    </source>
</evidence>
<dbReference type="Gene3D" id="1.10.287.110">
    <property type="entry name" value="DnaJ domain"/>
    <property type="match status" value="1"/>
</dbReference>
<name>A0A914CR02_9BILA</name>
<dbReference type="GO" id="GO:0005739">
    <property type="term" value="C:mitochondrion"/>
    <property type="evidence" value="ECO:0007669"/>
    <property type="project" value="GOC"/>
</dbReference>
<feature type="domain" description="J" evidence="4">
    <location>
        <begin position="26"/>
        <end position="94"/>
    </location>
</feature>
<dbReference type="InterPro" id="IPR018253">
    <property type="entry name" value="DnaJ_domain_CS"/>
</dbReference>
<dbReference type="GO" id="GO:0042407">
    <property type="term" value="P:cristae formation"/>
    <property type="evidence" value="ECO:0007669"/>
    <property type="project" value="TreeGrafter"/>
</dbReference>
<accession>A0A914CR02</accession>
<dbReference type="Pfam" id="PF22774">
    <property type="entry name" value="DNAJC11_beta-barrel"/>
    <property type="match status" value="1"/>
</dbReference>
<keyword evidence="3" id="KW-0143">Chaperone</keyword>
<reference evidence="6" key="1">
    <citation type="submission" date="2022-11" db="UniProtKB">
        <authorList>
            <consortium name="WormBaseParasite"/>
        </authorList>
    </citation>
    <scope>IDENTIFICATION</scope>
</reference>
<dbReference type="PRINTS" id="PR00625">
    <property type="entry name" value="JDOMAIN"/>
</dbReference>
<dbReference type="InterPro" id="IPR055225">
    <property type="entry name" value="DNAJC11-like_beta-barrel"/>
</dbReference>
<dbReference type="InterPro" id="IPR052243">
    <property type="entry name" value="Mito_inner_membrane_organizer"/>
</dbReference>
<comment type="subcellular location">
    <subcellularLocation>
        <location evidence="1">Membrane</location>
    </subcellularLocation>
</comment>